<comment type="caution">
    <text evidence="1">The sequence shown here is derived from an EMBL/GenBank/DDBJ whole genome shotgun (WGS) entry which is preliminary data.</text>
</comment>
<dbReference type="AlphaFoldDB" id="A0A2N5SH54"/>
<organism evidence="1 2">
    <name type="scientific">Puccinia coronata f. sp. avenae</name>
    <dbReference type="NCBI Taxonomy" id="200324"/>
    <lineage>
        <taxon>Eukaryota</taxon>
        <taxon>Fungi</taxon>
        <taxon>Dikarya</taxon>
        <taxon>Basidiomycota</taxon>
        <taxon>Pucciniomycotina</taxon>
        <taxon>Pucciniomycetes</taxon>
        <taxon>Pucciniales</taxon>
        <taxon>Pucciniaceae</taxon>
        <taxon>Puccinia</taxon>
    </lineage>
</organism>
<reference evidence="1 2" key="1">
    <citation type="submission" date="2017-11" db="EMBL/GenBank/DDBJ databases">
        <title>De novo assembly and phasing of dikaryotic genomes from two isolates of Puccinia coronata f. sp. avenae, the causal agent of oat crown rust.</title>
        <authorList>
            <person name="Miller M.E."/>
            <person name="Zhang Y."/>
            <person name="Omidvar V."/>
            <person name="Sperschneider J."/>
            <person name="Schwessinger B."/>
            <person name="Raley C."/>
            <person name="Palmer J.M."/>
            <person name="Garnica D."/>
            <person name="Upadhyaya N."/>
            <person name="Rathjen J."/>
            <person name="Taylor J.M."/>
            <person name="Park R.F."/>
            <person name="Dodds P.N."/>
            <person name="Hirsch C.D."/>
            <person name="Kianian S.F."/>
            <person name="Figueroa M."/>
        </authorList>
    </citation>
    <scope>NUCLEOTIDE SEQUENCE [LARGE SCALE GENOMIC DNA]</scope>
    <source>
        <strain evidence="1">12NC29</strain>
    </source>
</reference>
<name>A0A2N5SH54_9BASI</name>
<accession>A0A2N5SH54</accession>
<protein>
    <submittedName>
        <fullName evidence="1">Uncharacterized protein</fullName>
    </submittedName>
</protein>
<sequence length="110" mass="12258">MPSHPRSGKDLSLEEQQRTLRALKERRTRRGDVPIVYELSDAAAAAADTTSPPLIPPLPPHAVQAQLHEQPTKADLQWAWDAKHLMPPPLPALHSRVNWSSMLNTLLPQP</sequence>
<keyword evidence="2" id="KW-1185">Reference proteome</keyword>
<evidence type="ECO:0000313" key="1">
    <source>
        <dbReference type="EMBL" id="PLW12590.1"/>
    </source>
</evidence>
<dbReference type="Proteomes" id="UP000235388">
    <property type="component" value="Unassembled WGS sequence"/>
</dbReference>
<dbReference type="EMBL" id="PGCJ01000977">
    <property type="protein sequence ID" value="PLW12590.1"/>
    <property type="molecule type" value="Genomic_DNA"/>
</dbReference>
<proteinExistence type="predicted"/>
<evidence type="ECO:0000313" key="2">
    <source>
        <dbReference type="Proteomes" id="UP000235388"/>
    </source>
</evidence>
<gene>
    <name evidence="1" type="ORF">PCANC_25329</name>
</gene>